<dbReference type="SMART" id="SM00267">
    <property type="entry name" value="GGDEF"/>
    <property type="match status" value="1"/>
</dbReference>
<dbReference type="Gene3D" id="3.30.450.20">
    <property type="entry name" value="PAS domain"/>
    <property type="match status" value="2"/>
</dbReference>
<keyword evidence="2" id="KW-1133">Transmembrane helix</keyword>
<gene>
    <name evidence="5" type="ORF">GM160_02005</name>
</gene>
<dbReference type="SUPFAM" id="SSF55785">
    <property type="entry name" value="PYP-like sensor domain (PAS domain)"/>
    <property type="match status" value="1"/>
</dbReference>
<dbReference type="PROSITE" id="PS50112">
    <property type="entry name" value="PAS"/>
    <property type="match status" value="1"/>
</dbReference>
<dbReference type="KEGG" id="ghl:GM160_02005"/>
<dbReference type="Proteomes" id="UP000427716">
    <property type="component" value="Chromosome"/>
</dbReference>
<reference evidence="5 6" key="1">
    <citation type="submission" date="2019-11" db="EMBL/GenBank/DDBJ databases">
        <authorList>
            <person name="Zhang J."/>
            <person name="Sun C."/>
        </authorList>
    </citation>
    <scope>NUCLEOTIDE SEQUENCE [LARGE SCALE GENOMIC DNA]</scope>
    <source>
        <strain evidence="6">sp2</strain>
    </source>
</reference>
<dbReference type="CDD" id="cd01949">
    <property type="entry name" value="GGDEF"/>
    <property type="match status" value="1"/>
</dbReference>
<organism evidence="5 6">
    <name type="scientific">Guyparkeria halophila</name>
    <dbReference type="NCBI Taxonomy" id="47960"/>
    <lineage>
        <taxon>Bacteria</taxon>
        <taxon>Pseudomonadati</taxon>
        <taxon>Pseudomonadota</taxon>
        <taxon>Gammaproteobacteria</taxon>
        <taxon>Chromatiales</taxon>
        <taxon>Thioalkalibacteraceae</taxon>
        <taxon>Guyparkeria</taxon>
    </lineage>
</organism>
<feature type="transmembrane region" description="Helical" evidence="2">
    <location>
        <begin position="316"/>
        <end position="334"/>
    </location>
</feature>
<dbReference type="NCBIfam" id="TIGR00229">
    <property type="entry name" value="sensory_box"/>
    <property type="match status" value="1"/>
</dbReference>
<dbReference type="AlphaFoldDB" id="A0A6I6CWQ6"/>
<dbReference type="EMBL" id="CP046415">
    <property type="protein sequence ID" value="QGT77760.1"/>
    <property type="molecule type" value="Genomic_DNA"/>
</dbReference>
<dbReference type="SUPFAM" id="SSF55073">
    <property type="entry name" value="Nucleotide cyclase"/>
    <property type="match status" value="1"/>
</dbReference>
<protein>
    <submittedName>
        <fullName evidence="5">Diguanylate cyclase</fullName>
    </submittedName>
</protein>
<dbReference type="PANTHER" id="PTHR44757:SF2">
    <property type="entry name" value="BIOFILM ARCHITECTURE MAINTENANCE PROTEIN MBAA"/>
    <property type="match status" value="1"/>
</dbReference>
<dbReference type="RefSeq" id="WP_156227746.1">
    <property type="nucleotide sequence ID" value="NZ_CP046415.1"/>
</dbReference>
<dbReference type="Gene3D" id="3.30.70.270">
    <property type="match status" value="1"/>
</dbReference>
<proteinExistence type="predicted"/>
<keyword evidence="2" id="KW-0812">Transmembrane</keyword>
<feature type="region of interest" description="Disordered" evidence="1">
    <location>
        <begin position="1"/>
        <end position="27"/>
    </location>
</feature>
<dbReference type="InterPro" id="IPR043128">
    <property type="entry name" value="Rev_trsase/Diguanyl_cyclase"/>
</dbReference>
<dbReference type="InterPro" id="IPR052155">
    <property type="entry name" value="Biofilm_reg_signaling"/>
</dbReference>
<keyword evidence="6" id="KW-1185">Reference proteome</keyword>
<accession>A0A6I6CWQ6</accession>
<evidence type="ECO:0000259" key="4">
    <source>
        <dbReference type="PROSITE" id="PS50887"/>
    </source>
</evidence>
<keyword evidence="2" id="KW-0472">Membrane</keyword>
<dbReference type="NCBIfam" id="TIGR00254">
    <property type="entry name" value="GGDEF"/>
    <property type="match status" value="1"/>
</dbReference>
<dbReference type="CDD" id="cd12914">
    <property type="entry name" value="PDC1_DGC_like"/>
    <property type="match status" value="1"/>
</dbReference>
<dbReference type="PROSITE" id="PS50887">
    <property type="entry name" value="GGDEF"/>
    <property type="match status" value="1"/>
</dbReference>
<dbReference type="Pfam" id="PF08448">
    <property type="entry name" value="PAS_4"/>
    <property type="match status" value="1"/>
</dbReference>
<dbReference type="InterPro" id="IPR013656">
    <property type="entry name" value="PAS_4"/>
</dbReference>
<evidence type="ECO:0000256" key="1">
    <source>
        <dbReference type="SAM" id="MobiDB-lite"/>
    </source>
</evidence>
<dbReference type="InterPro" id="IPR029787">
    <property type="entry name" value="Nucleotide_cyclase"/>
</dbReference>
<dbReference type="PANTHER" id="PTHR44757">
    <property type="entry name" value="DIGUANYLATE CYCLASE DGCP"/>
    <property type="match status" value="1"/>
</dbReference>
<feature type="domain" description="GGDEF" evidence="4">
    <location>
        <begin position="506"/>
        <end position="629"/>
    </location>
</feature>
<dbReference type="InterPro" id="IPR035965">
    <property type="entry name" value="PAS-like_dom_sf"/>
</dbReference>
<name>A0A6I6CWQ6_9GAMM</name>
<dbReference type="InterPro" id="IPR000160">
    <property type="entry name" value="GGDEF_dom"/>
</dbReference>
<evidence type="ECO:0000259" key="3">
    <source>
        <dbReference type="PROSITE" id="PS50112"/>
    </source>
</evidence>
<feature type="domain" description="PAS" evidence="3">
    <location>
        <begin position="354"/>
        <end position="424"/>
    </location>
</feature>
<dbReference type="InterPro" id="IPR000014">
    <property type="entry name" value="PAS"/>
</dbReference>
<evidence type="ECO:0000313" key="6">
    <source>
        <dbReference type="Proteomes" id="UP000427716"/>
    </source>
</evidence>
<evidence type="ECO:0000256" key="2">
    <source>
        <dbReference type="SAM" id="Phobius"/>
    </source>
</evidence>
<dbReference type="Pfam" id="PF00990">
    <property type="entry name" value="GGDEF"/>
    <property type="match status" value="1"/>
</dbReference>
<sequence length="629" mass="69510">MTSSSESRQDVGASLPGRSIQGSGSPTRATWPAYRVGLLLLAIWALIFSVLAWSSWQAIERYERHANEQVEQRTRLVALMQATLIDSELDAIDRDLRVVRERLIQRLDEPASQHARTMESSLDANALVRDLWWLNESGAPVATRRRAADLPIDPAGEAFFRVHVEAPARRAGDPAFLSQPIDAGDTRLMAMSRALLDANGTFHGVLVAYIDLAAMAALLDRVTASERLVSLLAHRQGGLLLDRADPTVPSETLLDWLRADDPAQPVGRFPGVSGGHAFQYALARPTGWPLDVVAAEDLSLLSSRLAANANDHHWRLLIWAVVSGLLLLLVGWLFTRRASALEQVAISERRLAASHRRNAAIIEAMPDLLFTMDTEGRILDFEPGDGIPLLAEPETFLGRTVADVLPPDLAELTLSVIERTLASGEVQTYQYHLDFDGSRHYYEGRCSPLTEASVLILIIDITARKQAENALEWAATHDALTRLPNRRLFLDRLHLAVNEFHRYGGIGFCLLYLDLNGFKAVNDGFGHAVGDQLLQQVAERLREQMRSADSVARLSGDEFVVMVSHANRAEARVVVDKLREEVGRPYALDQGEARVSVSIGVACCPEDGRSAEALMQAADADMYRQKRER</sequence>
<feature type="transmembrane region" description="Helical" evidence="2">
    <location>
        <begin position="33"/>
        <end position="54"/>
    </location>
</feature>
<evidence type="ECO:0000313" key="5">
    <source>
        <dbReference type="EMBL" id="QGT77760.1"/>
    </source>
</evidence>